<feature type="domain" description="DUF6533" evidence="2">
    <location>
        <begin position="21"/>
        <end position="55"/>
    </location>
</feature>
<evidence type="ECO:0000259" key="2">
    <source>
        <dbReference type="Pfam" id="PF20151"/>
    </source>
</evidence>
<dbReference type="Pfam" id="PF20151">
    <property type="entry name" value="DUF6533"/>
    <property type="match status" value="1"/>
</dbReference>
<feature type="transmembrane region" description="Helical" evidence="1">
    <location>
        <begin position="81"/>
        <end position="102"/>
    </location>
</feature>
<evidence type="ECO:0000256" key="1">
    <source>
        <dbReference type="SAM" id="Phobius"/>
    </source>
</evidence>
<keyword evidence="1" id="KW-0812">Transmembrane</keyword>
<accession>A0A8H7A455</accession>
<dbReference type="Proteomes" id="UP000623687">
    <property type="component" value="Unassembled WGS sequence"/>
</dbReference>
<keyword evidence="1" id="KW-0472">Membrane</keyword>
<proteinExistence type="predicted"/>
<feature type="transmembrane region" description="Helical" evidence="1">
    <location>
        <begin position="164"/>
        <end position="183"/>
    </location>
</feature>
<evidence type="ECO:0000313" key="4">
    <source>
        <dbReference type="Proteomes" id="UP000623687"/>
    </source>
</evidence>
<sequence length="300" mass="33561">MAHIVAVIDIQVLLGMKTSTSYDYLLMLPTEVQYVWQVKWGVGKVLYLLSRYPLLLVSLVDLHRMTSHVASEKECRVLYTLIYHTMAFATMISEVILIIRVWALWQRRIWVIAVLGSILIAGMITAGIVAEGALRGVDVISNYRVVSLSYPACLNVGKGRRMSIVLYIIIMVNGTAAFLLMIIDGIRSRRYLCHGFVQNSSMMHTFYKDGLLYFAALLATSIINTTVSLTQPLEYANLLLSAQTSLHSVLSTRMLLNLRHSAQRDISDVNSVADPSTYHRRHNITGLRFATDTDSSTGTA</sequence>
<organism evidence="3 4">
    <name type="scientific">Pleurotus ostreatus</name>
    <name type="common">Oyster mushroom</name>
    <name type="synonym">White-rot fungus</name>
    <dbReference type="NCBI Taxonomy" id="5322"/>
    <lineage>
        <taxon>Eukaryota</taxon>
        <taxon>Fungi</taxon>
        <taxon>Dikarya</taxon>
        <taxon>Basidiomycota</taxon>
        <taxon>Agaricomycotina</taxon>
        <taxon>Agaricomycetes</taxon>
        <taxon>Agaricomycetidae</taxon>
        <taxon>Agaricales</taxon>
        <taxon>Pleurotineae</taxon>
        <taxon>Pleurotaceae</taxon>
        <taxon>Pleurotus</taxon>
    </lineage>
</organism>
<dbReference type="EMBL" id="JACETU010000003">
    <property type="protein sequence ID" value="KAF7433622.1"/>
    <property type="molecule type" value="Genomic_DNA"/>
</dbReference>
<gene>
    <name evidence="3" type="ORF">PC9H_005583</name>
</gene>
<dbReference type="RefSeq" id="XP_036633649.1">
    <property type="nucleotide sequence ID" value="XM_036775147.1"/>
</dbReference>
<comment type="caution">
    <text evidence="3">The sequence shown here is derived from an EMBL/GenBank/DDBJ whole genome shotgun (WGS) entry which is preliminary data.</text>
</comment>
<reference evidence="3" key="1">
    <citation type="submission" date="2019-07" db="EMBL/GenBank/DDBJ databases">
        <authorList>
            <person name="Palmer J.M."/>
        </authorList>
    </citation>
    <scope>NUCLEOTIDE SEQUENCE</scope>
    <source>
        <strain evidence="3">PC9</strain>
    </source>
</reference>
<protein>
    <recommendedName>
        <fullName evidence="2">DUF6533 domain-containing protein</fullName>
    </recommendedName>
</protein>
<dbReference type="AlphaFoldDB" id="A0A8H7A455"/>
<keyword evidence="4" id="KW-1185">Reference proteome</keyword>
<keyword evidence="1" id="KW-1133">Transmembrane helix</keyword>
<dbReference type="OrthoDB" id="2958007at2759"/>
<name>A0A8H7A455_PLEOS</name>
<evidence type="ECO:0000313" key="3">
    <source>
        <dbReference type="EMBL" id="KAF7433622.1"/>
    </source>
</evidence>
<dbReference type="InterPro" id="IPR045340">
    <property type="entry name" value="DUF6533"/>
</dbReference>
<feature type="transmembrane region" description="Helical" evidence="1">
    <location>
        <begin position="210"/>
        <end position="229"/>
    </location>
</feature>
<feature type="transmembrane region" description="Helical" evidence="1">
    <location>
        <begin position="109"/>
        <end position="130"/>
    </location>
</feature>
<dbReference type="GeneID" id="59375401"/>
<dbReference type="VEuPathDB" id="FungiDB:PC9H_005583"/>